<accession>A0A1M7B519</accession>
<organism evidence="1 2">
    <name type="scientific">Anaerocolumna jejuensis DSM 15929</name>
    <dbReference type="NCBI Taxonomy" id="1121322"/>
    <lineage>
        <taxon>Bacteria</taxon>
        <taxon>Bacillati</taxon>
        <taxon>Bacillota</taxon>
        <taxon>Clostridia</taxon>
        <taxon>Lachnospirales</taxon>
        <taxon>Lachnospiraceae</taxon>
        <taxon>Anaerocolumna</taxon>
    </lineage>
</organism>
<dbReference type="AlphaFoldDB" id="A0A1M7B519"/>
<proteinExistence type="predicted"/>
<dbReference type="Proteomes" id="UP000184386">
    <property type="component" value="Unassembled WGS sequence"/>
</dbReference>
<reference evidence="1 2" key="1">
    <citation type="submission" date="2016-11" db="EMBL/GenBank/DDBJ databases">
        <authorList>
            <person name="Jaros S."/>
            <person name="Januszkiewicz K."/>
            <person name="Wedrychowicz H."/>
        </authorList>
    </citation>
    <scope>NUCLEOTIDE SEQUENCE [LARGE SCALE GENOMIC DNA]</scope>
    <source>
        <strain evidence="1 2">DSM 15929</strain>
    </source>
</reference>
<evidence type="ECO:0008006" key="3">
    <source>
        <dbReference type="Google" id="ProtNLM"/>
    </source>
</evidence>
<dbReference type="OrthoDB" id="2066221at2"/>
<dbReference type="EMBL" id="FRAC01000035">
    <property type="protein sequence ID" value="SHL50080.1"/>
    <property type="molecule type" value="Genomic_DNA"/>
</dbReference>
<protein>
    <recommendedName>
        <fullName evidence="3">MazG nucleotide pyrophosphohydrolase domain-containing protein</fullName>
    </recommendedName>
</protein>
<sequence length="102" mass="11724">MDDIKECILEAINRIENTCTLLYQNKLEEGNAGICKTIDGIITVVDAVNSYNRDGNRVQYDLLELNRCLVETEKALKVGDFVLYSDILYYDIRSIFLELLKI</sequence>
<name>A0A1M7B519_9FIRM</name>
<keyword evidence="2" id="KW-1185">Reference proteome</keyword>
<gene>
    <name evidence="1" type="ORF">SAMN02745136_05031</name>
</gene>
<dbReference type="RefSeq" id="WP_073279946.1">
    <property type="nucleotide sequence ID" value="NZ_FRAC01000035.1"/>
</dbReference>
<evidence type="ECO:0000313" key="2">
    <source>
        <dbReference type="Proteomes" id="UP000184386"/>
    </source>
</evidence>
<dbReference type="STRING" id="1121322.SAMN02745136_05031"/>
<evidence type="ECO:0000313" key="1">
    <source>
        <dbReference type="EMBL" id="SHL50080.1"/>
    </source>
</evidence>